<name>A0A9X3TZ98_9PROT</name>
<dbReference type="InterPro" id="IPR017555">
    <property type="entry name" value="TriPribosyl-deP-CoA_syn"/>
</dbReference>
<dbReference type="GO" id="GO:0046917">
    <property type="term" value="F:triphosphoribosyl-dephospho-CoA synthase activity"/>
    <property type="evidence" value="ECO:0007669"/>
    <property type="project" value="UniProtKB-UniRule"/>
</dbReference>
<evidence type="ECO:0000256" key="2">
    <source>
        <dbReference type="ARBA" id="ARBA00022679"/>
    </source>
</evidence>
<comment type="similarity">
    <text evidence="5">Belongs to the CitG/MdcB family.</text>
</comment>
<organism evidence="6 7">
    <name type="scientific">Govanella unica</name>
    <dbReference type="NCBI Taxonomy" id="2975056"/>
    <lineage>
        <taxon>Bacteria</taxon>
        <taxon>Pseudomonadati</taxon>
        <taxon>Pseudomonadota</taxon>
        <taxon>Alphaproteobacteria</taxon>
        <taxon>Emcibacterales</taxon>
        <taxon>Govanellaceae</taxon>
        <taxon>Govanella</taxon>
    </lineage>
</organism>
<dbReference type="EC" id="2.4.2.52" evidence="5"/>
<keyword evidence="4 5" id="KW-0067">ATP-binding</keyword>
<gene>
    <name evidence="5" type="primary">mdcB</name>
    <name evidence="6" type="ORF">NYP16_09575</name>
</gene>
<evidence type="ECO:0000313" key="6">
    <source>
        <dbReference type="EMBL" id="MDA5194199.1"/>
    </source>
</evidence>
<evidence type="ECO:0000256" key="5">
    <source>
        <dbReference type="HAMAP-Rule" id="MF_01883"/>
    </source>
</evidence>
<dbReference type="GO" id="GO:0051191">
    <property type="term" value="P:prosthetic group biosynthetic process"/>
    <property type="evidence" value="ECO:0007669"/>
    <property type="project" value="TreeGrafter"/>
</dbReference>
<keyword evidence="7" id="KW-1185">Reference proteome</keyword>
<dbReference type="InterPro" id="IPR002736">
    <property type="entry name" value="CitG"/>
</dbReference>
<protein>
    <recommendedName>
        <fullName evidence="5">Probable 2-(5''-triphosphoribosyl)-3'-dephosphocoenzyme-A synthase</fullName>
        <shortName evidence="5">2-(5''-triphosphoribosyl)-3'-dephospho-CoA synthase</shortName>
        <ecNumber evidence="5">2.4.2.52</ecNumber>
    </recommendedName>
</protein>
<dbReference type="GO" id="GO:0016757">
    <property type="term" value="F:glycosyltransferase activity"/>
    <property type="evidence" value="ECO:0007669"/>
    <property type="project" value="UniProtKB-KW"/>
</dbReference>
<keyword evidence="3 5" id="KW-0547">Nucleotide-binding</keyword>
<evidence type="ECO:0000256" key="3">
    <source>
        <dbReference type="ARBA" id="ARBA00022741"/>
    </source>
</evidence>
<evidence type="ECO:0000256" key="4">
    <source>
        <dbReference type="ARBA" id="ARBA00022840"/>
    </source>
</evidence>
<proteinExistence type="inferred from homology"/>
<sequence>MERLRVRPEEQIADLAVWALLEEAELTPKPALVDRRGSGAHHDLDLGLLRRSAEALRDSFRAMAEAADGRAPDQTLREHLALIGRAGEVRMMAATGGSNAHRGAIWILGLLVAGVASTGSSDPLWIAATAQDIAGHSDRFAPVSESNGKRVCEIFGVAGARGEALDGFPHVIEIGLPALRQSRKAGASETEAQLDALLSIMASLDDTCLLHRGGRVALDTAKRGARIALDAGGAATRAGMGYLHRLDADLMALFASPGGSADLLAATLFLDRLERELSWSV</sequence>
<reference evidence="6" key="2">
    <citation type="journal article" date="2023" name="Syst. Appl. Microbiol.">
        <title>Govania unica gen. nov., sp. nov., a rare biosphere bacterium that represents a novel family in the class Alphaproteobacteria.</title>
        <authorList>
            <person name="Vandamme P."/>
            <person name="Peeters C."/>
            <person name="Hettiarachchi A."/>
            <person name="Cnockaert M."/>
            <person name="Carlier A."/>
        </authorList>
    </citation>
    <scope>NUCLEOTIDE SEQUENCE</scope>
    <source>
        <strain evidence="6">LMG 31809</strain>
    </source>
</reference>
<keyword evidence="6" id="KW-0328">Glycosyltransferase</keyword>
<dbReference type="AlphaFoldDB" id="A0A9X3TZ98"/>
<accession>A0A9X3TZ98</accession>
<dbReference type="GO" id="GO:0005524">
    <property type="term" value="F:ATP binding"/>
    <property type="evidence" value="ECO:0007669"/>
    <property type="project" value="UniProtKB-KW"/>
</dbReference>
<comment type="caution">
    <text evidence="6">The sequence shown here is derived from an EMBL/GenBank/DDBJ whole genome shotgun (WGS) entry which is preliminary data.</text>
</comment>
<dbReference type="PANTHER" id="PTHR30201:SF2">
    <property type="entry name" value="2-(5''-TRIPHOSPHORIBOSYL)-3'-DEPHOSPHOCOENZYME-A SYNTHASE"/>
    <property type="match status" value="1"/>
</dbReference>
<dbReference type="NCBIfam" id="NF002315">
    <property type="entry name" value="PRK01237.1"/>
    <property type="match status" value="1"/>
</dbReference>
<dbReference type="Pfam" id="PF01874">
    <property type="entry name" value="CitG"/>
    <property type="match status" value="1"/>
</dbReference>
<evidence type="ECO:0000256" key="1">
    <source>
        <dbReference type="ARBA" id="ARBA00001210"/>
    </source>
</evidence>
<dbReference type="Gene3D" id="1.10.4200.10">
    <property type="entry name" value="Triphosphoribosyl-dephospho-CoA protein"/>
    <property type="match status" value="1"/>
</dbReference>
<comment type="function">
    <text evidence="5">Involved in the formation of 2-(5''-phosphoribosyl)-3'-dephosphocoenzyme-A, the prosthetic group of the acyl-carrier protein of the malonate decarboxylase.</text>
</comment>
<comment type="catalytic activity">
    <reaction evidence="1 5">
        <text>3'-dephospho-CoA + ATP = 2'-(5''-triphospho-alpha-D-ribosyl)-3'-dephospho-CoA + adenine</text>
        <dbReference type="Rhea" id="RHEA:15117"/>
        <dbReference type="ChEBI" id="CHEBI:16708"/>
        <dbReference type="ChEBI" id="CHEBI:30616"/>
        <dbReference type="ChEBI" id="CHEBI:57328"/>
        <dbReference type="ChEBI" id="CHEBI:61378"/>
        <dbReference type="EC" id="2.4.2.52"/>
    </reaction>
</comment>
<dbReference type="NCBIfam" id="TIGR03132">
    <property type="entry name" value="malonate_mdcB"/>
    <property type="match status" value="1"/>
</dbReference>
<dbReference type="HAMAP" id="MF_01883">
    <property type="entry name" value="MdcB"/>
    <property type="match status" value="1"/>
</dbReference>
<evidence type="ECO:0000313" key="7">
    <source>
        <dbReference type="Proteomes" id="UP001141619"/>
    </source>
</evidence>
<dbReference type="RefSeq" id="WP_274943903.1">
    <property type="nucleotide sequence ID" value="NZ_JANWOI010000003.1"/>
</dbReference>
<dbReference type="EMBL" id="JANWOI010000003">
    <property type="protein sequence ID" value="MDA5194199.1"/>
    <property type="molecule type" value="Genomic_DNA"/>
</dbReference>
<reference evidence="6" key="1">
    <citation type="submission" date="2022-08" db="EMBL/GenBank/DDBJ databases">
        <authorList>
            <person name="Vandamme P."/>
            <person name="Hettiarachchi A."/>
            <person name="Peeters C."/>
            <person name="Cnockaert M."/>
            <person name="Carlier A."/>
        </authorList>
    </citation>
    <scope>NUCLEOTIDE SEQUENCE</scope>
    <source>
        <strain evidence="6">LMG 31809</strain>
    </source>
</reference>
<keyword evidence="2 5" id="KW-0808">Transferase</keyword>
<dbReference type="PANTHER" id="PTHR30201">
    <property type="entry name" value="TRIPHOSPHORIBOSYL-DEPHOSPHO-COA SYNTHASE"/>
    <property type="match status" value="1"/>
</dbReference>
<dbReference type="Proteomes" id="UP001141619">
    <property type="component" value="Unassembled WGS sequence"/>
</dbReference>